<name>A0AC60PKD4_IXOPE</name>
<organism evidence="1 2">
    <name type="scientific">Ixodes persulcatus</name>
    <name type="common">Taiga tick</name>
    <dbReference type="NCBI Taxonomy" id="34615"/>
    <lineage>
        <taxon>Eukaryota</taxon>
        <taxon>Metazoa</taxon>
        <taxon>Ecdysozoa</taxon>
        <taxon>Arthropoda</taxon>
        <taxon>Chelicerata</taxon>
        <taxon>Arachnida</taxon>
        <taxon>Acari</taxon>
        <taxon>Parasitiformes</taxon>
        <taxon>Ixodida</taxon>
        <taxon>Ixodoidea</taxon>
        <taxon>Ixodidae</taxon>
        <taxon>Ixodinae</taxon>
        <taxon>Ixodes</taxon>
    </lineage>
</organism>
<evidence type="ECO:0000313" key="2">
    <source>
        <dbReference type="Proteomes" id="UP000805193"/>
    </source>
</evidence>
<gene>
    <name evidence="1" type="ORF">HPB47_003152</name>
</gene>
<accession>A0AC60PKD4</accession>
<protein>
    <submittedName>
        <fullName evidence="1">Uncharacterized protein</fullName>
    </submittedName>
</protein>
<proteinExistence type="predicted"/>
<comment type="caution">
    <text evidence="1">The sequence shown here is derived from an EMBL/GenBank/DDBJ whole genome shotgun (WGS) entry which is preliminary data.</text>
</comment>
<sequence length="596" mass="65817">MDASEDSMVAGPLPVHIKTEPPDVPDGSLEPEIDLQEESRNYNPNEAYVKKNSAVYITHQLAEVLDDDELLPDCGSEELEQIFSVEDTADVFYRLSPLLICQGSSDGGTEFSLIARCDTAVPTHFIKRLVKKAAGMVPLSCFLRAVDTNDVMVVRIRSIKTEGSQPPVFVVTHLSAPKSSFSDRAAATRKRQPVAEKASLSPVQDAPRAPASKEGVPSTSRVDKRTARPSSGGSLGVARVPCDPKNPPQLEVAKQTLSNGVPFSPAPLYHIAHRRRCSKIRRNAQSVAAANQDPTKINHTCGECFKKFTSYKVYLVHLHFHVYGRFRCEQCSFSCDSRREGVRHMGQHDPNLRPLLCGICGDDSHRNLHDFLVHSLSHDERFPKKTSCRICGASVHRFLLHKHLLAHRSMRKFSCEHCGHAYATKAALERHVANVHNRAKRHACDLCGKAYAQKCSLDYHVRTHSENRRPFRCDLCSRAFPAKIALLLHKRKKHSRGRPGVQRRYPVVCMSCGDASANMLELQMHTCRNRVGPAFSGTPVPRSLRAELASPRVLVAPRPLATPVAKGAADETLAQKMLLNLRSAIGSAIAKSGGKS</sequence>
<dbReference type="Proteomes" id="UP000805193">
    <property type="component" value="Unassembled WGS sequence"/>
</dbReference>
<reference evidence="1 2" key="1">
    <citation type="journal article" date="2020" name="Cell">
        <title>Large-Scale Comparative Analyses of Tick Genomes Elucidate Their Genetic Diversity and Vector Capacities.</title>
        <authorList>
            <consortium name="Tick Genome and Microbiome Consortium (TIGMIC)"/>
            <person name="Jia N."/>
            <person name="Wang J."/>
            <person name="Shi W."/>
            <person name="Du L."/>
            <person name="Sun Y."/>
            <person name="Zhan W."/>
            <person name="Jiang J.F."/>
            <person name="Wang Q."/>
            <person name="Zhang B."/>
            <person name="Ji P."/>
            <person name="Bell-Sakyi L."/>
            <person name="Cui X.M."/>
            <person name="Yuan T.T."/>
            <person name="Jiang B.G."/>
            <person name="Yang W.F."/>
            <person name="Lam T.T."/>
            <person name="Chang Q.C."/>
            <person name="Ding S.J."/>
            <person name="Wang X.J."/>
            <person name="Zhu J.G."/>
            <person name="Ruan X.D."/>
            <person name="Zhao L."/>
            <person name="Wei J.T."/>
            <person name="Ye R.Z."/>
            <person name="Que T.C."/>
            <person name="Du C.H."/>
            <person name="Zhou Y.H."/>
            <person name="Cheng J.X."/>
            <person name="Dai P.F."/>
            <person name="Guo W.B."/>
            <person name="Han X.H."/>
            <person name="Huang E.J."/>
            <person name="Li L.F."/>
            <person name="Wei W."/>
            <person name="Gao Y.C."/>
            <person name="Liu J.Z."/>
            <person name="Shao H.Z."/>
            <person name="Wang X."/>
            <person name="Wang C.C."/>
            <person name="Yang T.C."/>
            <person name="Huo Q.B."/>
            <person name="Li W."/>
            <person name="Chen H.Y."/>
            <person name="Chen S.E."/>
            <person name="Zhou L.G."/>
            <person name="Ni X.B."/>
            <person name="Tian J.H."/>
            <person name="Sheng Y."/>
            <person name="Liu T."/>
            <person name="Pan Y.S."/>
            <person name="Xia L.Y."/>
            <person name="Li J."/>
            <person name="Zhao F."/>
            <person name="Cao W.C."/>
        </authorList>
    </citation>
    <scope>NUCLEOTIDE SEQUENCE [LARGE SCALE GENOMIC DNA]</scope>
    <source>
        <strain evidence="1">Iper-2018</strain>
    </source>
</reference>
<evidence type="ECO:0000313" key="1">
    <source>
        <dbReference type="EMBL" id="KAG0420932.1"/>
    </source>
</evidence>
<keyword evidence="2" id="KW-1185">Reference proteome</keyword>
<dbReference type="EMBL" id="JABSTQ010010451">
    <property type="protein sequence ID" value="KAG0420932.1"/>
    <property type="molecule type" value="Genomic_DNA"/>
</dbReference>